<reference evidence="1" key="2">
    <citation type="journal article" date="2015" name="Data Brief">
        <title>Shoot transcriptome of the giant reed, Arundo donax.</title>
        <authorList>
            <person name="Barrero R.A."/>
            <person name="Guerrero F.D."/>
            <person name="Moolhuijzen P."/>
            <person name="Goolsby J.A."/>
            <person name="Tidwell J."/>
            <person name="Bellgard S.E."/>
            <person name="Bellgard M.I."/>
        </authorList>
    </citation>
    <scope>NUCLEOTIDE SEQUENCE</scope>
    <source>
        <tissue evidence="1">Shoot tissue taken approximately 20 cm above the soil surface</tissue>
    </source>
</reference>
<dbReference type="AlphaFoldDB" id="A0A0A9AXJ9"/>
<sequence>MKIYRTLSKAKLDTTTILFPKTNGNTYARTLFFWSDVFVDLT</sequence>
<organism evidence="1">
    <name type="scientific">Arundo donax</name>
    <name type="common">Giant reed</name>
    <name type="synonym">Donax arundinaceus</name>
    <dbReference type="NCBI Taxonomy" id="35708"/>
    <lineage>
        <taxon>Eukaryota</taxon>
        <taxon>Viridiplantae</taxon>
        <taxon>Streptophyta</taxon>
        <taxon>Embryophyta</taxon>
        <taxon>Tracheophyta</taxon>
        <taxon>Spermatophyta</taxon>
        <taxon>Magnoliopsida</taxon>
        <taxon>Liliopsida</taxon>
        <taxon>Poales</taxon>
        <taxon>Poaceae</taxon>
        <taxon>PACMAD clade</taxon>
        <taxon>Arundinoideae</taxon>
        <taxon>Arundineae</taxon>
        <taxon>Arundo</taxon>
    </lineage>
</organism>
<accession>A0A0A9AXJ9</accession>
<evidence type="ECO:0000313" key="1">
    <source>
        <dbReference type="EMBL" id="JAD55861.1"/>
    </source>
</evidence>
<dbReference type="EMBL" id="GBRH01242034">
    <property type="protein sequence ID" value="JAD55861.1"/>
    <property type="molecule type" value="Transcribed_RNA"/>
</dbReference>
<proteinExistence type="predicted"/>
<name>A0A0A9AXJ9_ARUDO</name>
<protein>
    <submittedName>
        <fullName evidence="1">Uncharacterized protein</fullName>
    </submittedName>
</protein>
<reference evidence="1" key="1">
    <citation type="submission" date="2014-09" db="EMBL/GenBank/DDBJ databases">
        <authorList>
            <person name="Magalhaes I.L.F."/>
            <person name="Oliveira U."/>
            <person name="Santos F.R."/>
            <person name="Vidigal T.H.D.A."/>
            <person name="Brescovit A.D."/>
            <person name="Santos A.J."/>
        </authorList>
    </citation>
    <scope>NUCLEOTIDE SEQUENCE</scope>
    <source>
        <tissue evidence="1">Shoot tissue taken approximately 20 cm above the soil surface</tissue>
    </source>
</reference>